<comment type="caution">
    <text evidence="8">The sequence shown here is derived from an EMBL/GenBank/DDBJ whole genome shotgun (WGS) entry which is preliminary data.</text>
</comment>
<dbReference type="FunFam" id="2.40.30.170:FF:000010">
    <property type="entry name" value="Efflux RND transporter periplasmic adaptor subunit"/>
    <property type="match status" value="1"/>
</dbReference>
<evidence type="ECO:0000313" key="8">
    <source>
        <dbReference type="EMBL" id="RFA38647.1"/>
    </source>
</evidence>
<feature type="signal peptide" evidence="3">
    <location>
        <begin position="1"/>
        <end position="19"/>
    </location>
</feature>
<feature type="domain" description="CusB-like beta-barrel" evidence="6">
    <location>
        <begin position="239"/>
        <end position="312"/>
    </location>
</feature>
<dbReference type="Pfam" id="PF25919">
    <property type="entry name" value="BSH_CusB"/>
    <property type="match status" value="1"/>
</dbReference>
<dbReference type="InterPro" id="IPR006143">
    <property type="entry name" value="RND_pump_MFP"/>
</dbReference>
<proteinExistence type="inferred from homology"/>
<evidence type="ECO:0000256" key="1">
    <source>
        <dbReference type="ARBA" id="ARBA00009477"/>
    </source>
</evidence>
<sequence>MKAIHIVLLLSLGAAVGGAASVAVQKATTNAASSGGEREILYYRNPMDPSITSPEPRKDHMGMDYVPVYADSAEAGDGDGVRVAPGVLQSMNVRLATVEQGDLTRQVRAVGYVDFDESGLSHVHLRTEAWIEDLRVRTTGEQVERGQVLFRMYSPALINAQEELLQVVRSGADRTAARERLAALGLSAADIRTIEQEGRVQSLVPMRARQRGSVQELSIREGMQLAPGTTAMELADLSRVWLLVDLFPEQAADVQVGSGAAIRINDMSLSGTVDFIYPALDTATRTVRARITLDNPDGRLRPGMYADVDLQAGTVTNTVHVPAEAVIRTGSHSRVVVALGEGRFAGRAVKLGRRFGDRFEIREGLEVGESVVASGHFLIDSESNLGAELRRMEKAGPQDEPRQVVWAEGKLISIDRQAHEIRLAHEPIPELQWPEMTMDFSVDEAVALDGFAAGQVVRFRMIEGGVLGYTVTAIEPID</sequence>
<name>A0A3E0WZX4_9GAMM</name>
<evidence type="ECO:0000259" key="4">
    <source>
        <dbReference type="Pfam" id="PF25869"/>
    </source>
</evidence>
<comment type="similarity">
    <text evidence="1">Belongs to the membrane fusion protein (MFP) (TC 8.A.1) family.</text>
</comment>
<keyword evidence="3" id="KW-0732">Signal</keyword>
<dbReference type="Pfam" id="PF25975">
    <property type="entry name" value="CzcB_C"/>
    <property type="match status" value="1"/>
</dbReference>
<dbReference type="Pfam" id="PF11604">
    <property type="entry name" value="CusF_Ec"/>
    <property type="match status" value="1"/>
</dbReference>
<reference evidence="9" key="1">
    <citation type="submission" date="2017-05" db="EMBL/GenBank/DDBJ databases">
        <authorList>
            <person name="Sharma S."/>
            <person name="Sidhu C."/>
            <person name="Pinnaka A.K."/>
        </authorList>
    </citation>
    <scope>NUCLEOTIDE SEQUENCE [LARGE SCALE GENOMIC DNA]</scope>
    <source>
        <strain evidence="9">AK93</strain>
    </source>
</reference>
<feature type="chain" id="PRO_5017701821" evidence="3">
    <location>
        <begin position="20"/>
        <end position="478"/>
    </location>
</feature>
<evidence type="ECO:0000259" key="5">
    <source>
        <dbReference type="Pfam" id="PF25919"/>
    </source>
</evidence>
<dbReference type="GO" id="GO:0015679">
    <property type="term" value="P:plasma membrane copper ion transport"/>
    <property type="evidence" value="ECO:0007669"/>
    <property type="project" value="TreeGrafter"/>
</dbReference>
<dbReference type="EMBL" id="NFZW01000003">
    <property type="protein sequence ID" value="RFA38647.1"/>
    <property type="molecule type" value="Genomic_DNA"/>
</dbReference>
<dbReference type="GO" id="GO:0046914">
    <property type="term" value="F:transition metal ion binding"/>
    <property type="evidence" value="ECO:0007669"/>
    <property type="project" value="TreeGrafter"/>
</dbReference>
<dbReference type="GO" id="GO:0030288">
    <property type="term" value="C:outer membrane-bounded periplasmic space"/>
    <property type="evidence" value="ECO:0007669"/>
    <property type="project" value="TreeGrafter"/>
</dbReference>
<dbReference type="InterPro" id="IPR021647">
    <property type="entry name" value="CusF_Ec"/>
</dbReference>
<evidence type="ECO:0000259" key="6">
    <source>
        <dbReference type="Pfam" id="PF25954"/>
    </source>
</evidence>
<dbReference type="NCBIfam" id="TIGR01730">
    <property type="entry name" value="RND_mfp"/>
    <property type="match status" value="1"/>
</dbReference>
<protein>
    <submittedName>
        <fullName evidence="8">Uncharacterized protein</fullName>
    </submittedName>
</protein>
<evidence type="ECO:0000256" key="3">
    <source>
        <dbReference type="SAM" id="SignalP"/>
    </source>
</evidence>
<dbReference type="OrthoDB" id="9806939at2"/>
<dbReference type="InterPro" id="IPR058790">
    <property type="entry name" value="BSH_CusB"/>
</dbReference>
<dbReference type="Gene3D" id="2.40.30.170">
    <property type="match status" value="1"/>
</dbReference>
<dbReference type="GO" id="GO:0060003">
    <property type="term" value="P:copper ion export"/>
    <property type="evidence" value="ECO:0007669"/>
    <property type="project" value="TreeGrafter"/>
</dbReference>
<accession>A0A3E0WZX4</accession>
<keyword evidence="9" id="KW-1185">Reference proteome</keyword>
<feature type="domain" description="CusB-like three alpha-helical bundle" evidence="4">
    <location>
        <begin position="157"/>
        <end position="202"/>
    </location>
</feature>
<dbReference type="AlphaFoldDB" id="A0A3E0WZX4"/>
<feature type="domain" description="CusB-like barrel-sandwich hybrid" evidence="5">
    <location>
        <begin position="121"/>
        <end position="234"/>
    </location>
</feature>
<dbReference type="SUPFAM" id="SSF111369">
    <property type="entry name" value="HlyD-like secretion proteins"/>
    <property type="match status" value="1"/>
</dbReference>
<gene>
    <name evidence="8" type="ORF">CAL65_04775</name>
</gene>
<dbReference type="InterPro" id="IPR058791">
    <property type="entry name" value="3HB_CusB"/>
</dbReference>
<dbReference type="GO" id="GO:0022857">
    <property type="term" value="F:transmembrane transporter activity"/>
    <property type="evidence" value="ECO:0007669"/>
    <property type="project" value="InterPro"/>
</dbReference>
<evidence type="ECO:0000259" key="7">
    <source>
        <dbReference type="Pfam" id="PF25975"/>
    </source>
</evidence>
<evidence type="ECO:0000256" key="2">
    <source>
        <dbReference type="ARBA" id="ARBA00022448"/>
    </source>
</evidence>
<dbReference type="InterPro" id="IPR058792">
    <property type="entry name" value="Beta-barrel_RND_2"/>
</dbReference>
<dbReference type="Gene3D" id="2.40.420.20">
    <property type="match status" value="1"/>
</dbReference>
<dbReference type="InterPro" id="IPR051909">
    <property type="entry name" value="MFP_Cation_Efflux"/>
</dbReference>
<dbReference type="Pfam" id="PF25954">
    <property type="entry name" value="Beta-barrel_RND_2"/>
    <property type="match status" value="1"/>
</dbReference>
<dbReference type="PANTHER" id="PTHR30097:SF15">
    <property type="entry name" value="CATION EFFLUX SYSTEM PROTEIN CUSB"/>
    <property type="match status" value="1"/>
</dbReference>
<keyword evidence="2" id="KW-0813">Transport</keyword>
<dbReference type="GO" id="GO:0016020">
    <property type="term" value="C:membrane"/>
    <property type="evidence" value="ECO:0007669"/>
    <property type="project" value="InterPro"/>
</dbReference>
<organism evidence="8 9">
    <name type="scientific">Alkalilimnicola ehrlichii</name>
    <dbReference type="NCBI Taxonomy" id="351052"/>
    <lineage>
        <taxon>Bacteria</taxon>
        <taxon>Pseudomonadati</taxon>
        <taxon>Pseudomonadota</taxon>
        <taxon>Gammaproteobacteria</taxon>
        <taxon>Chromatiales</taxon>
        <taxon>Ectothiorhodospiraceae</taxon>
        <taxon>Alkalilimnicola</taxon>
    </lineage>
</organism>
<dbReference type="PANTHER" id="PTHR30097">
    <property type="entry name" value="CATION EFFLUX SYSTEM PROTEIN CUSB"/>
    <property type="match status" value="1"/>
</dbReference>
<dbReference type="RefSeq" id="WP_116302376.1">
    <property type="nucleotide sequence ID" value="NZ_NFZV01000010.1"/>
</dbReference>
<feature type="domain" description="CzcB-like C-terminal circularly permuted SH3-like" evidence="7">
    <location>
        <begin position="319"/>
        <end position="379"/>
    </location>
</feature>
<dbReference type="Gene3D" id="2.40.50.320">
    <property type="entry name" value="Copper binding periplasmic protein CusF"/>
    <property type="match status" value="1"/>
</dbReference>
<dbReference type="InterPro" id="IPR058649">
    <property type="entry name" value="CzcB_C"/>
</dbReference>
<dbReference type="Proteomes" id="UP000256763">
    <property type="component" value="Unassembled WGS sequence"/>
</dbReference>
<dbReference type="Gene3D" id="6.10.140.730">
    <property type="match status" value="1"/>
</dbReference>
<dbReference type="InterPro" id="IPR042230">
    <property type="entry name" value="CusF_sf"/>
</dbReference>
<dbReference type="Pfam" id="PF25869">
    <property type="entry name" value="3HB_CusB"/>
    <property type="match status" value="1"/>
</dbReference>
<evidence type="ECO:0000313" key="9">
    <source>
        <dbReference type="Proteomes" id="UP000256763"/>
    </source>
</evidence>